<dbReference type="Gene3D" id="3.20.20.70">
    <property type="entry name" value="Aldolase class I"/>
    <property type="match status" value="1"/>
</dbReference>
<dbReference type="InterPro" id="IPR037396">
    <property type="entry name" value="FMN_HAD"/>
</dbReference>
<evidence type="ECO:0000256" key="1">
    <source>
        <dbReference type="ARBA" id="ARBA00001917"/>
    </source>
</evidence>
<evidence type="ECO:0000313" key="7">
    <source>
        <dbReference type="EMBL" id="VAI22866.1"/>
    </source>
</evidence>
<dbReference type="InterPro" id="IPR013785">
    <property type="entry name" value="Aldolase_TIM"/>
</dbReference>
<evidence type="ECO:0000259" key="6">
    <source>
        <dbReference type="PROSITE" id="PS51349"/>
    </source>
</evidence>
<comment type="subcellular location">
    <subcellularLocation>
        <location evidence="2">Peroxisome</location>
    </subcellularLocation>
</comment>
<dbReference type="EMBL" id="LT934119">
    <property type="protein sequence ID" value="VAI22866.1"/>
    <property type="molecule type" value="Genomic_DNA"/>
</dbReference>
<dbReference type="PANTHER" id="PTHR10578:SF115">
    <property type="entry name" value="GLYCOLATE OXIDASE 1"/>
    <property type="match status" value="1"/>
</dbReference>
<name>A0A9R0WT33_TRITD</name>
<dbReference type="AlphaFoldDB" id="A0A9R0WT33"/>
<proteinExistence type="predicted"/>
<dbReference type="PROSITE" id="PS51349">
    <property type="entry name" value="FMN_HYDROXY_ACID_DH_2"/>
    <property type="match status" value="1"/>
</dbReference>
<dbReference type="Pfam" id="PF01070">
    <property type="entry name" value="FMN_dh"/>
    <property type="match status" value="1"/>
</dbReference>
<evidence type="ECO:0000256" key="4">
    <source>
        <dbReference type="ARBA" id="ARBA00023002"/>
    </source>
</evidence>
<dbReference type="InterPro" id="IPR008259">
    <property type="entry name" value="FMN_hydac_DH_AS"/>
</dbReference>
<sequence>MPILVKGVITAESGAAGIIVSNHGARQLDYVPATISALEEVVTAAQGRIPVYLDGGVRRGTDVFKALALGASGVFIGRPVVFALAAEGEAGVRNVLRMMREEFELTMALGGCTKLSDITRNHIFTEGDRLGRPLPRM</sequence>
<accession>A0A9R0WT33</accession>
<keyword evidence="8" id="KW-1185">Reference proteome</keyword>
<dbReference type="Gramene" id="TRITD5Av1G214990.9">
    <property type="protein sequence ID" value="TRITD5Av1G214990.9"/>
    <property type="gene ID" value="TRITD5Av1G214990"/>
</dbReference>
<dbReference type="InterPro" id="IPR000262">
    <property type="entry name" value="FMN-dep_DH"/>
</dbReference>
<dbReference type="PROSITE" id="PS00557">
    <property type="entry name" value="FMN_HYDROXY_ACID_DH_1"/>
    <property type="match status" value="1"/>
</dbReference>
<reference evidence="7 8" key="1">
    <citation type="submission" date="2017-09" db="EMBL/GenBank/DDBJ databases">
        <authorList>
            <consortium name="International Durum Wheat Genome Sequencing Consortium (IDWGSC)"/>
            <person name="Milanesi L."/>
        </authorList>
    </citation>
    <scope>NUCLEOTIDE SEQUENCE [LARGE SCALE GENOMIC DNA]</scope>
    <source>
        <strain evidence="8">cv. Svevo</strain>
    </source>
</reference>
<gene>
    <name evidence="7" type="ORF">TRITD_5Av1G214990</name>
</gene>
<evidence type="ECO:0000313" key="8">
    <source>
        <dbReference type="Proteomes" id="UP000324705"/>
    </source>
</evidence>
<dbReference type="EC" id="1.1.3.15" evidence="3"/>
<keyword evidence="4" id="KW-0560">Oxidoreductase</keyword>
<feature type="domain" description="FMN hydroxy acid dehydrogenase" evidence="6">
    <location>
        <begin position="1"/>
        <end position="128"/>
    </location>
</feature>
<organism evidence="7 8">
    <name type="scientific">Triticum turgidum subsp. durum</name>
    <name type="common">Durum wheat</name>
    <name type="synonym">Triticum durum</name>
    <dbReference type="NCBI Taxonomy" id="4567"/>
    <lineage>
        <taxon>Eukaryota</taxon>
        <taxon>Viridiplantae</taxon>
        <taxon>Streptophyta</taxon>
        <taxon>Embryophyta</taxon>
        <taxon>Tracheophyta</taxon>
        <taxon>Spermatophyta</taxon>
        <taxon>Magnoliopsida</taxon>
        <taxon>Liliopsida</taxon>
        <taxon>Poales</taxon>
        <taxon>Poaceae</taxon>
        <taxon>BOP clade</taxon>
        <taxon>Pooideae</taxon>
        <taxon>Triticodae</taxon>
        <taxon>Triticeae</taxon>
        <taxon>Triticinae</taxon>
        <taxon>Triticum</taxon>
    </lineage>
</organism>
<dbReference type="GO" id="GO:0003973">
    <property type="term" value="F:(S)-2-hydroxy-acid oxidase activity"/>
    <property type="evidence" value="ECO:0007669"/>
    <property type="project" value="UniProtKB-EC"/>
</dbReference>
<evidence type="ECO:0000256" key="5">
    <source>
        <dbReference type="ARBA" id="ARBA00023140"/>
    </source>
</evidence>
<dbReference type="Proteomes" id="UP000324705">
    <property type="component" value="Chromosome 5A"/>
</dbReference>
<dbReference type="PANTHER" id="PTHR10578">
    <property type="entry name" value="S -2-HYDROXY-ACID OXIDASE-RELATED"/>
    <property type="match status" value="1"/>
</dbReference>
<comment type="cofactor">
    <cofactor evidence="1">
        <name>FMN</name>
        <dbReference type="ChEBI" id="CHEBI:58210"/>
    </cofactor>
</comment>
<dbReference type="SUPFAM" id="SSF51395">
    <property type="entry name" value="FMN-linked oxidoreductases"/>
    <property type="match status" value="1"/>
</dbReference>
<dbReference type="GO" id="GO:0005777">
    <property type="term" value="C:peroxisome"/>
    <property type="evidence" value="ECO:0007669"/>
    <property type="project" value="UniProtKB-SubCell"/>
</dbReference>
<keyword evidence="5" id="KW-0576">Peroxisome</keyword>
<evidence type="ECO:0000256" key="3">
    <source>
        <dbReference type="ARBA" id="ARBA00013087"/>
    </source>
</evidence>
<evidence type="ECO:0000256" key="2">
    <source>
        <dbReference type="ARBA" id="ARBA00004275"/>
    </source>
</evidence>
<protein>
    <recommendedName>
        <fullName evidence="3">(S)-2-hydroxy-acid oxidase</fullName>
        <ecNumber evidence="3">1.1.3.15</ecNumber>
    </recommendedName>
</protein>